<keyword evidence="2" id="KW-1185">Reference proteome</keyword>
<accession>A0ABT5MVW4</accession>
<proteinExistence type="predicted"/>
<dbReference type="RefSeq" id="WP_273748238.1">
    <property type="nucleotide sequence ID" value="NZ_JAQSJE010000012.1"/>
</dbReference>
<protein>
    <submittedName>
        <fullName evidence="1">Competence protein ComA</fullName>
    </submittedName>
</protein>
<organism evidence="1 2">
    <name type="scientific">Mannheimia cairinae</name>
    <dbReference type="NCBI Taxonomy" id="3025936"/>
    <lineage>
        <taxon>Bacteria</taxon>
        <taxon>Pseudomonadati</taxon>
        <taxon>Pseudomonadota</taxon>
        <taxon>Gammaproteobacteria</taxon>
        <taxon>Pasteurellales</taxon>
        <taxon>Pasteurellaceae</taxon>
        <taxon>Mannheimia</taxon>
    </lineage>
</organism>
<dbReference type="EMBL" id="JAQSJE010000012">
    <property type="protein sequence ID" value="MDD0825052.1"/>
    <property type="molecule type" value="Genomic_DNA"/>
</dbReference>
<evidence type="ECO:0000313" key="1">
    <source>
        <dbReference type="EMBL" id="MDD0825052.1"/>
    </source>
</evidence>
<gene>
    <name evidence="1" type="ORF">PTQ27_11365</name>
</gene>
<sequence length="250" mass="29172">MKRFKKQALEAEKIILGLSEDSLTYCLVKRKSEEFTVFWQKKPYDLEQLIYQAIAEDLALENISLLTQKAKQDIWHKLTLIRSVSYEYIWRKTVFLPIALDKVQLHQKIIHIVKNEQPLDIELLNIDYQKSPSTNSSLAKVSIYALRKSYADKLCQYPCILDCELYCYLRAIIHFKNLIPQSIKEFPHFYFKNKVIQFTDTEIHISQDSSESVVYLQDIPTSDPSINSESKKQLYLLALGATLWNGKALT</sequence>
<reference evidence="1 2" key="1">
    <citation type="submission" date="2023-02" db="EMBL/GenBank/DDBJ databases">
        <title>Mannheimia cairiniae sp. nov., a novel species of Mannheimia obtained from moscovy ducks (Cairina moschata) and reclassification of Mannheimia ovis as heterotypic synonym of Mannheimia pernigra.</title>
        <authorList>
            <person name="Christensen H."/>
        </authorList>
    </citation>
    <scope>NUCLEOTIDE SEQUENCE [LARGE SCALE GENOMIC DNA]</scope>
    <source>
        <strain evidence="1 2">AT1</strain>
    </source>
</reference>
<evidence type="ECO:0000313" key="2">
    <source>
        <dbReference type="Proteomes" id="UP001221909"/>
    </source>
</evidence>
<comment type="caution">
    <text evidence="1">The sequence shown here is derived from an EMBL/GenBank/DDBJ whole genome shotgun (WGS) entry which is preliminary data.</text>
</comment>
<dbReference type="Proteomes" id="UP001221909">
    <property type="component" value="Unassembled WGS sequence"/>
</dbReference>
<name>A0ABT5MVW4_9PAST</name>